<keyword evidence="2" id="KW-1185">Reference proteome</keyword>
<protein>
    <submittedName>
        <fullName evidence="1">Uncharacterized protein</fullName>
    </submittedName>
</protein>
<evidence type="ECO:0000313" key="1">
    <source>
        <dbReference type="EMBL" id="WCT73926.1"/>
    </source>
</evidence>
<dbReference type="EMBL" id="CP117411">
    <property type="protein sequence ID" value="WCT73926.1"/>
    <property type="molecule type" value="Genomic_DNA"/>
</dbReference>
<name>A0ABY7TLS5_9SPHN</name>
<organism evidence="1 2">
    <name type="scientific">Sphingomonas naphthae</name>
    <dbReference type="NCBI Taxonomy" id="1813468"/>
    <lineage>
        <taxon>Bacteria</taxon>
        <taxon>Pseudomonadati</taxon>
        <taxon>Pseudomonadota</taxon>
        <taxon>Alphaproteobacteria</taxon>
        <taxon>Sphingomonadales</taxon>
        <taxon>Sphingomonadaceae</taxon>
        <taxon>Sphingomonas</taxon>
    </lineage>
</organism>
<gene>
    <name evidence="1" type="ORF">PQ455_01450</name>
</gene>
<reference evidence="1 2" key="1">
    <citation type="submission" date="2023-02" db="EMBL/GenBank/DDBJ databases">
        <title>Genome sequence of Sphingomonas naphthae.</title>
        <authorList>
            <person name="Kim S."/>
            <person name="Heo J."/>
            <person name="Kwon S.-W."/>
        </authorList>
    </citation>
    <scope>NUCLEOTIDE SEQUENCE [LARGE SCALE GENOMIC DNA]</scope>
    <source>
        <strain evidence="1 2">KACC 18716</strain>
    </source>
</reference>
<proteinExistence type="predicted"/>
<sequence>MILMPTSPLPKSATPMPVDHGGWQEPIAGGSLFRLDRMGNRFAIQITTPRLRPEPDGRIWVARLLAAIGQAARVPFPQPGVLMGSPGTPVMDTGGQAGTTLKLRGYTAGERIVEGRFFNVVDSTGMRYLHATQGGDVIVGSDGKATLSIWPMLRVAVADGASLIFDVPTIEGRLEGAAQGWTLARAGNQGLSFTITELR</sequence>
<dbReference type="RefSeq" id="WP_273688563.1">
    <property type="nucleotide sequence ID" value="NZ_CP117411.1"/>
</dbReference>
<evidence type="ECO:0000313" key="2">
    <source>
        <dbReference type="Proteomes" id="UP001220395"/>
    </source>
</evidence>
<accession>A0ABY7TLS5</accession>
<dbReference type="Proteomes" id="UP001220395">
    <property type="component" value="Chromosome"/>
</dbReference>